<evidence type="ECO:0000256" key="1">
    <source>
        <dbReference type="SAM" id="Phobius"/>
    </source>
</evidence>
<keyword evidence="1" id="KW-0812">Transmembrane</keyword>
<protein>
    <submittedName>
        <fullName evidence="2">Uncharacterized protein</fullName>
    </submittedName>
</protein>
<evidence type="ECO:0000313" key="2">
    <source>
        <dbReference type="EMBL" id="TRV16381.1"/>
    </source>
</evidence>
<evidence type="ECO:0000313" key="3">
    <source>
        <dbReference type="Proteomes" id="UP000320730"/>
    </source>
</evidence>
<reference evidence="2 3" key="1">
    <citation type="submission" date="2019-01" db="EMBL/GenBank/DDBJ databases">
        <title>Coherence of Microcystis species and biogeography revealed through population genomics.</title>
        <authorList>
            <person name="Perez-Carrascal O.M."/>
            <person name="Terrat Y."/>
            <person name="Giani A."/>
            <person name="Fortin N."/>
            <person name="Tromas N."/>
            <person name="Shapiro B.J."/>
        </authorList>
    </citation>
    <scope>NUCLEOTIDE SEQUENCE [LARGE SCALE GENOMIC DNA]</scope>
    <source>
        <strain evidence="2">Mf_WU_F_19750830_S460</strain>
    </source>
</reference>
<feature type="transmembrane region" description="Helical" evidence="1">
    <location>
        <begin position="104"/>
        <end position="132"/>
    </location>
</feature>
<keyword evidence="1" id="KW-0472">Membrane</keyword>
<feature type="transmembrane region" description="Helical" evidence="1">
    <location>
        <begin position="27"/>
        <end position="48"/>
    </location>
</feature>
<dbReference type="EMBL" id="SFAN01000184">
    <property type="protein sequence ID" value="TRV16381.1"/>
    <property type="molecule type" value="Genomic_DNA"/>
</dbReference>
<dbReference type="AlphaFoldDB" id="A0A552L832"/>
<keyword evidence="1" id="KW-1133">Transmembrane helix</keyword>
<gene>
    <name evidence="2" type="ORF">EWV40_20390</name>
</gene>
<name>A0A552L832_9CHRO</name>
<comment type="caution">
    <text evidence="2">The sequence shown here is derived from an EMBL/GenBank/DDBJ whole genome shotgun (WGS) entry which is preliminary data.</text>
</comment>
<dbReference type="Proteomes" id="UP000320730">
    <property type="component" value="Unassembled WGS sequence"/>
</dbReference>
<feature type="transmembrane region" description="Helical" evidence="1">
    <location>
        <begin position="60"/>
        <end position="84"/>
    </location>
</feature>
<accession>A0A552L832</accession>
<organism evidence="2 3">
    <name type="scientific">Microcystis flos-aquae Mf_WU_F_19750830_S460</name>
    <dbReference type="NCBI Taxonomy" id="2486237"/>
    <lineage>
        <taxon>Bacteria</taxon>
        <taxon>Bacillati</taxon>
        <taxon>Cyanobacteriota</taxon>
        <taxon>Cyanophyceae</taxon>
        <taxon>Oscillatoriophycideae</taxon>
        <taxon>Chroococcales</taxon>
        <taxon>Microcystaceae</taxon>
        <taxon>Microcystis</taxon>
    </lineage>
</organism>
<sequence>MYPTEHEKYLAAREKWVHEDNLINYRLSWLLLSQTILFATYAVLLAAPNTVPQFERINKLLVILPWIGVVNLIIAYISILAALSPQYKLKEAIGREFEVTLRTLTLGGFILGHLAAIFLPGVFFVAWFVLIIP</sequence>
<proteinExistence type="predicted"/>